<dbReference type="PATRIC" id="fig|423471.3.peg.5573"/>
<organism evidence="1 2">
    <name type="scientific">Crocosphaera watsonii WH 0003</name>
    <dbReference type="NCBI Taxonomy" id="423471"/>
    <lineage>
        <taxon>Bacteria</taxon>
        <taxon>Bacillati</taxon>
        <taxon>Cyanobacteriota</taxon>
        <taxon>Cyanophyceae</taxon>
        <taxon>Oscillatoriophycideae</taxon>
        <taxon>Chroococcales</taxon>
        <taxon>Aphanothecaceae</taxon>
        <taxon>Crocosphaera</taxon>
    </lineage>
</organism>
<gene>
    <name evidence="1" type="ORF">CWATWH0003_B307</name>
</gene>
<dbReference type="AlphaFoldDB" id="G5JEX0"/>
<dbReference type="Proteomes" id="UP000003477">
    <property type="component" value="Unassembled WGS sequence"/>
</dbReference>
<proteinExistence type="predicted"/>
<protein>
    <submittedName>
        <fullName evidence="1">Uncharacterized protein</fullName>
    </submittedName>
</protein>
<evidence type="ECO:0000313" key="1">
    <source>
        <dbReference type="EMBL" id="EHJ09267.1"/>
    </source>
</evidence>
<accession>G5JEX0</accession>
<dbReference type="RefSeq" id="WP_007313684.1">
    <property type="nucleotide sequence ID" value="NZ_AESD01001105.1"/>
</dbReference>
<sequence>MKIIQTVGTVQDYEIKVTLPEPLKDGEVDVIIIAKNELDEFEQRHQLMIEKGYDTPSKVMELIRQVKLEMLSEKGKA</sequence>
<comment type="caution">
    <text evidence="1">The sequence shown here is derived from an EMBL/GenBank/DDBJ whole genome shotgun (WGS) entry which is preliminary data.</text>
</comment>
<reference evidence="1 2" key="1">
    <citation type="journal article" date="2011" name="Front. Microbiol.">
        <title>Two Strains of Crocosphaera watsonii with Highly Conserved Genomes are Distinguished by Strain-Specific Features.</title>
        <authorList>
            <person name="Bench S.R."/>
            <person name="Ilikchyan I.N."/>
            <person name="Tripp H.J."/>
            <person name="Zehr J.P."/>
        </authorList>
    </citation>
    <scope>NUCLEOTIDE SEQUENCE [LARGE SCALE GENOMIC DNA]</scope>
    <source>
        <strain evidence="1 2">WH 0003</strain>
    </source>
</reference>
<evidence type="ECO:0000313" key="2">
    <source>
        <dbReference type="Proteomes" id="UP000003477"/>
    </source>
</evidence>
<dbReference type="GeneID" id="88769257"/>
<dbReference type="EMBL" id="AESD01001105">
    <property type="protein sequence ID" value="EHJ09267.1"/>
    <property type="molecule type" value="Genomic_DNA"/>
</dbReference>
<name>G5JEX0_CROWT</name>